<evidence type="ECO:0000313" key="8">
    <source>
        <dbReference type="EMBL" id="KTE93705.1"/>
    </source>
</evidence>
<keyword evidence="3 4" id="KW-0560">Oxidoreductase</keyword>
<name>A0A098B904_DESHA</name>
<protein>
    <recommendedName>
        <fullName evidence="4">2-dehydropantoate 2-reductase</fullName>
        <ecNumber evidence="4">1.1.1.169</ecNumber>
    </recommendedName>
    <alternativeName>
        <fullName evidence="4">Ketopantoate reductase</fullName>
    </alternativeName>
</protein>
<dbReference type="PANTHER" id="PTHR21708:SF26">
    <property type="entry name" value="2-DEHYDROPANTOATE 2-REDUCTASE"/>
    <property type="match status" value="1"/>
</dbReference>
<evidence type="ECO:0000256" key="1">
    <source>
        <dbReference type="ARBA" id="ARBA00007870"/>
    </source>
</evidence>
<feature type="domain" description="Ketopantoate reductase C-terminal" evidence="6">
    <location>
        <begin position="177"/>
        <end position="318"/>
    </location>
</feature>
<evidence type="ECO:0000259" key="5">
    <source>
        <dbReference type="Pfam" id="PF02558"/>
    </source>
</evidence>
<dbReference type="InterPro" id="IPR013332">
    <property type="entry name" value="KPR_N"/>
</dbReference>
<accession>A0A098B904</accession>
<dbReference type="PATRIC" id="fig|49338.4.peg.5346"/>
<dbReference type="InterPro" id="IPR008927">
    <property type="entry name" value="6-PGluconate_DH-like_C_sf"/>
</dbReference>
<evidence type="ECO:0000256" key="4">
    <source>
        <dbReference type="RuleBase" id="RU362068"/>
    </source>
</evidence>
<proteinExistence type="inferred from homology"/>
<dbReference type="InterPro" id="IPR003710">
    <property type="entry name" value="ApbA"/>
</dbReference>
<dbReference type="GO" id="GO:0005737">
    <property type="term" value="C:cytoplasm"/>
    <property type="evidence" value="ECO:0007669"/>
    <property type="project" value="TreeGrafter"/>
</dbReference>
<comment type="similarity">
    <text evidence="1 4">Belongs to the ketopantoate reductase family.</text>
</comment>
<gene>
    <name evidence="8" type="ORF">AT727_01760</name>
    <name evidence="7" type="ORF">DPCES_4969</name>
</gene>
<comment type="pathway">
    <text evidence="4">Cofactor biosynthesis; (R)-pantothenate biosynthesis; (R)-pantoate from 3-methyl-2-oxobutanoate: step 2/2.</text>
</comment>
<reference evidence="7" key="1">
    <citation type="submission" date="2014-07" db="EMBL/GenBank/DDBJ databases">
        <authorList>
            <person name="Hornung V.Bastian."/>
        </authorList>
    </citation>
    <scope>NUCLEOTIDE SEQUENCE</scope>
    <source>
        <strain evidence="7">PCE-S</strain>
    </source>
</reference>
<dbReference type="Gene3D" id="3.40.50.720">
    <property type="entry name" value="NAD(P)-binding Rossmann-like Domain"/>
    <property type="match status" value="1"/>
</dbReference>
<comment type="catalytic activity">
    <reaction evidence="4">
        <text>(R)-pantoate + NADP(+) = 2-dehydropantoate + NADPH + H(+)</text>
        <dbReference type="Rhea" id="RHEA:16233"/>
        <dbReference type="ChEBI" id="CHEBI:11561"/>
        <dbReference type="ChEBI" id="CHEBI:15378"/>
        <dbReference type="ChEBI" id="CHEBI:15980"/>
        <dbReference type="ChEBI" id="CHEBI:57783"/>
        <dbReference type="ChEBI" id="CHEBI:58349"/>
        <dbReference type="EC" id="1.1.1.169"/>
    </reaction>
</comment>
<dbReference type="SUPFAM" id="SSF48179">
    <property type="entry name" value="6-phosphogluconate dehydrogenase C-terminal domain-like"/>
    <property type="match status" value="1"/>
</dbReference>
<dbReference type="Pfam" id="PF02558">
    <property type="entry name" value="ApbA"/>
    <property type="match status" value="1"/>
</dbReference>
<sequence>MKMAVMGAGSLGTILGALLTKNGYKIDLIDVNAAHVKALNEKGAKIIGLLDLVQPVKALTPDEMTEPYDLIFYLTKSTQDESALPYVAKYLKPDGIVITGQNGMPEETLNEVIGKERVLGQITGWGATWIEPGVSKLTSEPDHMTYEIGEQNGEITDRLKQVAEILSKAGKPRMLTNLIGTRWSKWTSNCCFSGMSAVVAGTFGDVLDNPHAIRCSAHILNESMAIAKAAGVTPEPFQGDDYAALAFTTEKELEANIPGLKACVESHRNIRTGMLYDIEAGRYPEIDTTYNGVQCKLGAKYGVPTPVNQQVVDIVHQMAEGKLKIDPANVNLIKLPVLPKE</sequence>
<comment type="function">
    <text evidence="4">Catalyzes the NADPH-dependent reduction of ketopantoate into pantoic acid.</text>
</comment>
<dbReference type="EMBL" id="LOCK01000001">
    <property type="protein sequence ID" value="KTE93705.1"/>
    <property type="molecule type" value="Genomic_DNA"/>
</dbReference>
<evidence type="ECO:0000313" key="7">
    <source>
        <dbReference type="EMBL" id="CDX04855.1"/>
    </source>
</evidence>
<evidence type="ECO:0000256" key="2">
    <source>
        <dbReference type="ARBA" id="ARBA00022857"/>
    </source>
</evidence>
<dbReference type="InterPro" id="IPR036291">
    <property type="entry name" value="NAD(P)-bd_dom_sf"/>
</dbReference>
<dbReference type="EC" id="1.1.1.169" evidence="4"/>
<dbReference type="PANTHER" id="PTHR21708">
    <property type="entry name" value="PROBABLE 2-DEHYDROPANTOATE 2-REDUCTASE"/>
    <property type="match status" value="1"/>
</dbReference>
<dbReference type="NCBIfam" id="TIGR00745">
    <property type="entry name" value="apbA_panE"/>
    <property type="match status" value="1"/>
</dbReference>
<evidence type="ECO:0000256" key="3">
    <source>
        <dbReference type="ARBA" id="ARBA00023002"/>
    </source>
</evidence>
<dbReference type="OrthoDB" id="9793586at2"/>
<keyword evidence="4" id="KW-0566">Pantothenate biosynthesis</keyword>
<dbReference type="Gene3D" id="1.10.1040.10">
    <property type="entry name" value="N-(1-d-carboxylethyl)-l-norvaline Dehydrogenase, domain 2"/>
    <property type="match status" value="1"/>
</dbReference>
<dbReference type="InterPro" id="IPR051402">
    <property type="entry name" value="KPR-Related"/>
</dbReference>
<dbReference type="GO" id="GO:0008677">
    <property type="term" value="F:2-dehydropantoate 2-reductase activity"/>
    <property type="evidence" value="ECO:0007669"/>
    <property type="project" value="UniProtKB-EC"/>
</dbReference>
<dbReference type="SUPFAM" id="SSF51735">
    <property type="entry name" value="NAD(P)-binding Rossmann-fold domains"/>
    <property type="match status" value="1"/>
</dbReference>
<evidence type="ECO:0000313" key="9">
    <source>
        <dbReference type="Proteomes" id="UP000054623"/>
    </source>
</evidence>
<dbReference type="Pfam" id="PF08546">
    <property type="entry name" value="ApbA_C"/>
    <property type="match status" value="1"/>
</dbReference>
<organism evidence="7">
    <name type="scientific">Desulfitobacterium hafniense</name>
    <name type="common">Desulfitobacterium frappieri</name>
    <dbReference type="NCBI Taxonomy" id="49338"/>
    <lineage>
        <taxon>Bacteria</taxon>
        <taxon>Bacillati</taxon>
        <taxon>Bacillota</taxon>
        <taxon>Clostridia</taxon>
        <taxon>Eubacteriales</taxon>
        <taxon>Desulfitobacteriaceae</taxon>
        <taxon>Desulfitobacterium</taxon>
    </lineage>
</organism>
<keyword evidence="2 4" id="KW-0521">NADP</keyword>
<dbReference type="RefSeq" id="WP_005815913.1">
    <property type="nucleotide sequence ID" value="NZ_CABKQQ010000055.1"/>
</dbReference>
<feature type="domain" description="Ketopantoate reductase N-terminal" evidence="5">
    <location>
        <begin position="4"/>
        <end position="145"/>
    </location>
</feature>
<reference evidence="8 9" key="2">
    <citation type="submission" date="2015-12" db="EMBL/GenBank/DDBJ databases">
        <title>Draft Genome Sequence of Desulfitobacterium hafniense Strain DH, a Sulfate-reducing Bacterium Isolated from Paddy Soils.</title>
        <authorList>
            <person name="Bao P."/>
            <person name="Zhang X."/>
            <person name="Li G."/>
        </authorList>
    </citation>
    <scope>NUCLEOTIDE SEQUENCE [LARGE SCALE GENOMIC DNA]</scope>
    <source>
        <strain evidence="8 9">DH</strain>
    </source>
</reference>
<dbReference type="Proteomes" id="UP000054623">
    <property type="component" value="Unassembled WGS sequence"/>
</dbReference>
<evidence type="ECO:0000259" key="6">
    <source>
        <dbReference type="Pfam" id="PF08546"/>
    </source>
</evidence>
<dbReference type="InterPro" id="IPR013328">
    <property type="entry name" value="6PGD_dom2"/>
</dbReference>
<dbReference type="GO" id="GO:0015940">
    <property type="term" value="P:pantothenate biosynthetic process"/>
    <property type="evidence" value="ECO:0007669"/>
    <property type="project" value="UniProtKB-UniPathway"/>
</dbReference>
<dbReference type="UniPathway" id="UPA00028">
    <property type="reaction ID" value="UER00004"/>
</dbReference>
<dbReference type="InterPro" id="IPR013752">
    <property type="entry name" value="KPA_reductase"/>
</dbReference>
<dbReference type="AlphaFoldDB" id="A0A098B904"/>
<dbReference type="EMBL" id="LK996017">
    <property type="protein sequence ID" value="CDX04855.1"/>
    <property type="molecule type" value="Genomic_DNA"/>
</dbReference>